<protein>
    <submittedName>
        <fullName evidence="1">Uncharacterized protein</fullName>
    </submittedName>
</protein>
<sequence>MRAFTAPCPETVEPSKTTLVLLGWSKDKEHLVLVLISNHRVLSHTCCRCCRSLFGVGGAAEHLTDRLSDGVAVDAEDPQQLVGLAAAGHLRHGQAVDSEAGLVHDRGAHCLPETA</sequence>
<gene>
    <name evidence="1" type="ORF">EYF80_029453</name>
</gene>
<reference evidence="1 2" key="1">
    <citation type="submission" date="2019-03" db="EMBL/GenBank/DDBJ databases">
        <title>First draft genome of Liparis tanakae, snailfish: a comprehensive survey of snailfish specific genes.</title>
        <authorList>
            <person name="Kim W."/>
            <person name="Song I."/>
            <person name="Jeong J.-H."/>
            <person name="Kim D."/>
            <person name="Kim S."/>
            <person name="Ryu S."/>
            <person name="Song J.Y."/>
            <person name="Lee S.K."/>
        </authorList>
    </citation>
    <scope>NUCLEOTIDE SEQUENCE [LARGE SCALE GENOMIC DNA]</scope>
    <source>
        <tissue evidence="1">Muscle</tissue>
    </source>
</reference>
<dbReference type="EMBL" id="SRLO01000336">
    <property type="protein sequence ID" value="TNN60288.1"/>
    <property type="molecule type" value="Genomic_DNA"/>
</dbReference>
<comment type="caution">
    <text evidence="1">The sequence shown here is derived from an EMBL/GenBank/DDBJ whole genome shotgun (WGS) entry which is preliminary data.</text>
</comment>
<dbReference type="AlphaFoldDB" id="A0A4Z2H346"/>
<keyword evidence="2" id="KW-1185">Reference proteome</keyword>
<dbReference type="OrthoDB" id="10553567at2759"/>
<organism evidence="1 2">
    <name type="scientific">Liparis tanakae</name>
    <name type="common">Tanaka's snailfish</name>
    <dbReference type="NCBI Taxonomy" id="230148"/>
    <lineage>
        <taxon>Eukaryota</taxon>
        <taxon>Metazoa</taxon>
        <taxon>Chordata</taxon>
        <taxon>Craniata</taxon>
        <taxon>Vertebrata</taxon>
        <taxon>Euteleostomi</taxon>
        <taxon>Actinopterygii</taxon>
        <taxon>Neopterygii</taxon>
        <taxon>Teleostei</taxon>
        <taxon>Neoteleostei</taxon>
        <taxon>Acanthomorphata</taxon>
        <taxon>Eupercaria</taxon>
        <taxon>Perciformes</taxon>
        <taxon>Cottioidei</taxon>
        <taxon>Cottales</taxon>
        <taxon>Liparidae</taxon>
        <taxon>Liparis</taxon>
    </lineage>
</organism>
<evidence type="ECO:0000313" key="2">
    <source>
        <dbReference type="Proteomes" id="UP000314294"/>
    </source>
</evidence>
<dbReference type="Proteomes" id="UP000314294">
    <property type="component" value="Unassembled WGS sequence"/>
</dbReference>
<evidence type="ECO:0000313" key="1">
    <source>
        <dbReference type="EMBL" id="TNN60288.1"/>
    </source>
</evidence>
<name>A0A4Z2H346_9TELE</name>
<proteinExistence type="predicted"/>
<accession>A0A4Z2H346</accession>